<dbReference type="InterPro" id="IPR050955">
    <property type="entry name" value="Plant_Biomass_Hydrol_Est"/>
</dbReference>
<dbReference type="Pfam" id="PF02230">
    <property type="entry name" value="Abhydrolase_2"/>
    <property type="match status" value="1"/>
</dbReference>
<dbReference type="PANTHER" id="PTHR43037:SF1">
    <property type="entry name" value="BLL1128 PROTEIN"/>
    <property type="match status" value="1"/>
</dbReference>
<dbReference type="PANTHER" id="PTHR43037">
    <property type="entry name" value="UNNAMED PRODUCT-RELATED"/>
    <property type="match status" value="1"/>
</dbReference>
<comment type="caution">
    <text evidence="3">The sequence shown here is derived from an EMBL/GenBank/DDBJ whole genome shotgun (WGS) entry which is preliminary data.</text>
</comment>
<evidence type="ECO:0000259" key="2">
    <source>
        <dbReference type="Pfam" id="PF02230"/>
    </source>
</evidence>
<dbReference type="OrthoDB" id="9764953at2"/>
<sequence>MKLKTFITTLFLVFVMSFLMSAQQLKKSEDLFLNKMHIVQKDTLQFRMLLPKDFSEDKSYPVVLFLHGAGERGGDNEKQLANGSDLFLNETTRNSFPAIVIFPQCPENDYWAKLKADRTTKPITFNYKYKKPPTKAMALVMDLMDEMAEKPYVKTNQIYVMGLSMGGMGTFEIIYRKPDMFAAAIPICGGGNPKSVSSYAKSIPLWVFHGAKDDVVDPNLSVYMVSEILKNGGFPRFTLYDFANHNSWDPALAEPKLLTWLFSNSK</sequence>
<keyword evidence="1" id="KW-0732">Signal</keyword>
<dbReference type="InterPro" id="IPR029058">
    <property type="entry name" value="AB_hydrolase_fold"/>
</dbReference>
<proteinExistence type="predicted"/>
<dbReference type="AlphaFoldDB" id="A0A176TFJ3"/>
<name>A0A176TFJ3_9FLAO</name>
<dbReference type="SUPFAM" id="SSF53474">
    <property type="entry name" value="alpha/beta-Hydrolases"/>
    <property type="match status" value="1"/>
</dbReference>
<feature type="domain" description="Phospholipase/carboxylesterase/thioesterase" evidence="2">
    <location>
        <begin position="56"/>
        <end position="249"/>
    </location>
</feature>
<keyword evidence="4" id="KW-1185">Reference proteome</keyword>
<dbReference type="Gene3D" id="3.40.50.1820">
    <property type="entry name" value="alpha/beta hydrolase"/>
    <property type="match status" value="1"/>
</dbReference>
<organism evidence="3 4">
    <name type="scientific">Polaribacter atrinae</name>
    <dbReference type="NCBI Taxonomy" id="1333662"/>
    <lineage>
        <taxon>Bacteria</taxon>
        <taxon>Pseudomonadati</taxon>
        <taxon>Bacteroidota</taxon>
        <taxon>Flavobacteriia</taxon>
        <taxon>Flavobacteriales</taxon>
        <taxon>Flavobacteriaceae</taxon>
    </lineage>
</organism>
<dbReference type="EMBL" id="LVWE01000002">
    <property type="protein sequence ID" value="OAD46604.1"/>
    <property type="molecule type" value="Genomic_DNA"/>
</dbReference>
<evidence type="ECO:0000256" key="1">
    <source>
        <dbReference type="ARBA" id="ARBA00022729"/>
    </source>
</evidence>
<dbReference type="GO" id="GO:0016787">
    <property type="term" value="F:hydrolase activity"/>
    <property type="evidence" value="ECO:0007669"/>
    <property type="project" value="InterPro"/>
</dbReference>
<protein>
    <submittedName>
        <fullName evidence="3">Phospholipase</fullName>
    </submittedName>
</protein>
<dbReference type="InterPro" id="IPR003140">
    <property type="entry name" value="PLipase/COase/thioEstase"/>
</dbReference>
<reference evidence="3 4" key="1">
    <citation type="submission" date="2016-02" db="EMBL/GenBank/DDBJ databases">
        <title>Draft genome sequence of Polaribacter atrinae KACC17473.</title>
        <authorList>
            <person name="Shin S.-K."/>
            <person name="Yi H."/>
        </authorList>
    </citation>
    <scope>NUCLEOTIDE SEQUENCE [LARGE SCALE GENOMIC DNA]</scope>
    <source>
        <strain evidence="3 4">KACC 17473</strain>
    </source>
</reference>
<evidence type="ECO:0000313" key="4">
    <source>
        <dbReference type="Proteomes" id="UP000076923"/>
    </source>
</evidence>
<dbReference type="RefSeq" id="WP_068447338.1">
    <property type="nucleotide sequence ID" value="NZ_CP150660.1"/>
</dbReference>
<evidence type="ECO:0000313" key="3">
    <source>
        <dbReference type="EMBL" id="OAD46604.1"/>
    </source>
</evidence>
<gene>
    <name evidence="3" type="ORF">LPB303_01305</name>
</gene>
<dbReference type="Proteomes" id="UP000076923">
    <property type="component" value="Unassembled WGS sequence"/>
</dbReference>
<accession>A0A176TFJ3</accession>
<dbReference type="STRING" id="1333662.LPB303_01305"/>